<accession>A0AAV6ZQR6</accession>
<dbReference type="AlphaFoldDB" id="A0AAV6ZQR6"/>
<feature type="non-terminal residue" evidence="2">
    <location>
        <position position="1"/>
    </location>
</feature>
<feature type="region of interest" description="Disordered" evidence="1">
    <location>
        <begin position="1"/>
        <end position="32"/>
    </location>
</feature>
<evidence type="ECO:0000313" key="2">
    <source>
        <dbReference type="EMBL" id="KAG8548976.1"/>
    </source>
</evidence>
<protein>
    <recommendedName>
        <fullName evidence="4">Dopamine receptor D4</fullName>
    </recommendedName>
</protein>
<evidence type="ECO:0000313" key="3">
    <source>
        <dbReference type="Proteomes" id="UP000824782"/>
    </source>
</evidence>
<proteinExistence type="predicted"/>
<keyword evidence="3" id="KW-1185">Reference proteome</keyword>
<organism evidence="2 3">
    <name type="scientific">Engystomops pustulosus</name>
    <name type="common">Tungara frog</name>
    <name type="synonym">Physalaemus pustulosus</name>
    <dbReference type="NCBI Taxonomy" id="76066"/>
    <lineage>
        <taxon>Eukaryota</taxon>
        <taxon>Metazoa</taxon>
        <taxon>Chordata</taxon>
        <taxon>Craniata</taxon>
        <taxon>Vertebrata</taxon>
        <taxon>Euteleostomi</taxon>
        <taxon>Amphibia</taxon>
        <taxon>Batrachia</taxon>
        <taxon>Anura</taxon>
        <taxon>Neobatrachia</taxon>
        <taxon>Hyloidea</taxon>
        <taxon>Leptodactylidae</taxon>
        <taxon>Leiuperinae</taxon>
        <taxon>Engystomops</taxon>
    </lineage>
</organism>
<dbReference type="EMBL" id="WNYA01000279">
    <property type="protein sequence ID" value="KAG8548976.1"/>
    <property type="molecule type" value="Genomic_DNA"/>
</dbReference>
<reference evidence="2" key="1">
    <citation type="thesis" date="2020" institute="ProQuest LLC" country="789 East Eisenhower Parkway, Ann Arbor, MI, USA">
        <title>Comparative Genomics and Chromosome Evolution.</title>
        <authorList>
            <person name="Mudd A.B."/>
        </authorList>
    </citation>
    <scope>NUCLEOTIDE SEQUENCE</scope>
    <source>
        <strain evidence="2">237g6f4</strain>
        <tissue evidence="2">Blood</tissue>
    </source>
</reference>
<sequence length="95" mass="9624">PDFRLGSRGSSPGPHHLAPPRGPHQLAPPVPPLLADAALPRLPGIGIASWRSSPCINCPPTHPAAVESPPPPHTALPPTGTVTSNPARSCSAHPG</sequence>
<dbReference type="Proteomes" id="UP000824782">
    <property type="component" value="Unassembled WGS sequence"/>
</dbReference>
<evidence type="ECO:0000256" key="1">
    <source>
        <dbReference type="SAM" id="MobiDB-lite"/>
    </source>
</evidence>
<evidence type="ECO:0008006" key="4">
    <source>
        <dbReference type="Google" id="ProtNLM"/>
    </source>
</evidence>
<feature type="region of interest" description="Disordered" evidence="1">
    <location>
        <begin position="59"/>
        <end position="95"/>
    </location>
</feature>
<feature type="compositionally biased region" description="Pro residues" evidence="1">
    <location>
        <begin position="20"/>
        <end position="32"/>
    </location>
</feature>
<name>A0AAV6ZQR6_ENGPU</name>
<gene>
    <name evidence="2" type="ORF">GDO81_023337</name>
</gene>
<comment type="caution">
    <text evidence="2">The sequence shown here is derived from an EMBL/GenBank/DDBJ whole genome shotgun (WGS) entry which is preliminary data.</text>
</comment>